<evidence type="ECO:0000256" key="1">
    <source>
        <dbReference type="SAM" id="Phobius"/>
    </source>
</evidence>
<evidence type="ECO:0000313" key="4">
    <source>
        <dbReference type="Proteomes" id="UP000507470"/>
    </source>
</evidence>
<dbReference type="Pfam" id="PF13621">
    <property type="entry name" value="Cupin_8"/>
    <property type="match status" value="1"/>
</dbReference>
<protein>
    <recommendedName>
        <fullName evidence="2">Cupin-like domain-containing protein</fullName>
    </recommendedName>
</protein>
<keyword evidence="1" id="KW-1133">Transmembrane helix</keyword>
<dbReference type="InterPro" id="IPR050910">
    <property type="entry name" value="JMJD6_ArgDemeth/LysHydrox"/>
</dbReference>
<dbReference type="SUPFAM" id="SSF51197">
    <property type="entry name" value="Clavaminate synthase-like"/>
    <property type="match status" value="1"/>
</dbReference>
<keyword evidence="4" id="KW-1185">Reference proteome</keyword>
<dbReference type="OrthoDB" id="10063099at2759"/>
<name>A0A6J8CBD6_MYTCO</name>
<accession>A0A6J8CBD6</accession>
<dbReference type="AlphaFoldDB" id="A0A6J8CBD6"/>
<dbReference type="Gene3D" id="2.60.120.650">
    <property type="entry name" value="Cupin"/>
    <property type="match status" value="1"/>
</dbReference>
<feature type="domain" description="Cupin-like" evidence="2">
    <location>
        <begin position="128"/>
        <end position="283"/>
    </location>
</feature>
<gene>
    <name evidence="3" type="ORF">MCOR_27777</name>
</gene>
<feature type="transmembrane region" description="Helical" evidence="1">
    <location>
        <begin position="56"/>
        <end position="76"/>
    </location>
</feature>
<evidence type="ECO:0000259" key="2">
    <source>
        <dbReference type="Pfam" id="PF13621"/>
    </source>
</evidence>
<keyword evidence="1" id="KW-0472">Membrane</keyword>
<organism evidence="3 4">
    <name type="scientific">Mytilus coruscus</name>
    <name type="common">Sea mussel</name>
    <dbReference type="NCBI Taxonomy" id="42192"/>
    <lineage>
        <taxon>Eukaryota</taxon>
        <taxon>Metazoa</taxon>
        <taxon>Spiralia</taxon>
        <taxon>Lophotrochozoa</taxon>
        <taxon>Mollusca</taxon>
        <taxon>Bivalvia</taxon>
        <taxon>Autobranchia</taxon>
        <taxon>Pteriomorphia</taxon>
        <taxon>Mytilida</taxon>
        <taxon>Mytiloidea</taxon>
        <taxon>Mytilidae</taxon>
        <taxon>Mytilinae</taxon>
        <taxon>Mytilus</taxon>
    </lineage>
</organism>
<keyword evidence="1" id="KW-0812">Transmembrane</keyword>
<dbReference type="PANTHER" id="PTHR12480:SF19">
    <property type="entry name" value="CUPIN-LIKE DOMAIN-CONTAINING PROTEIN"/>
    <property type="match status" value="1"/>
</dbReference>
<dbReference type="EMBL" id="CACVKT020005076">
    <property type="protein sequence ID" value="CAC5392871.1"/>
    <property type="molecule type" value="Genomic_DNA"/>
</dbReference>
<proteinExistence type="predicted"/>
<dbReference type="InterPro" id="IPR041667">
    <property type="entry name" value="Cupin_8"/>
</dbReference>
<dbReference type="GO" id="GO:0016706">
    <property type="term" value="F:2-oxoglutarate-dependent dioxygenase activity"/>
    <property type="evidence" value="ECO:0007669"/>
    <property type="project" value="TreeGrafter"/>
</dbReference>
<dbReference type="Proteomes" id="UP000507470">
    <property type="component" value="Unassembled WGS sequence"/>
</dbReference>
<dbReference type="PANTHER" id="PTHR12480">
    <property type="entry name" value="ARGININE DEMETHYLASE AND LYSYL-HYDROXYLASE JMJD"/>
    <property type="match status" value="1"/>
</dbReference>
<sequence>MDNQIKLVTKFLKLKREAKRKGISDEEVFKIFKEEKDLNQNEQKSKVNERSKKRNLTLIFLAGILPIIFGVLFMFYNQKEDFVDSIREARCAVDNSGLFIEVARPLTNCEMCRNLYHVPIEYEISVDDFSKKYAYTAVPVLIKDATKNWTAMNTFSYDFLKELYVNTSDAFEVTEEECQFFPYKTDFETLEEAFNMTDDRAHFKEGEETWYFGWSNCHPDISTILRKHYNRPYFLPNDSESSSLDWIFMGGSGLGAFVHLDYVQRPSWQAQISGKKTWTLVPTPECEDTCHTMNVTVHKGDIFVVDTNQWYHSTFIHPGEVSITIGSEYD</sequence>
<reference evidence="3 4" key="1">
    <citation type="submission" date="2020-06" db="EMBL/GenBank/DDBJ databases">
        <authorList>
            <person name="Li R."/>
            <person name="Bekaert M."/>
        </authorList>
    </citation>
    <scope>NUCLEOTIDE SEQUENCE [LARGE SCALE GENOMIC DNA]</scope>
    <source>
        <strain evidence="4">wild</strain>
    </source>
</reference>
<evidence type="ECO:0000313" key="3">
    <source>
        <dbReference type="EMBL" id="CAC5392871.1"/>
    </source>
</evidence>